<dbReference type="InterPro" id="IPR019691">
    <property type="entry name" value="DUF2585"/>
</dbReference>
<keyword evidence="3 5" id="KW-1133">Transmembrane helix</keyword>
<keyword evidence="4 5" id="KW-0472">Membrane</keyword>
<dbReference type="GO" id="GO:0005886">
    <property type="term" value="C:plasma membrane"/>
    <property type="evidence" value="ECO:0007669"/>
    <property type="project" value="InterPro"/>
</dbReference>
<keyword evidence="7" id="KW-1185">Reference proteome</keyword>
<reference evidence="6 7" key="1">
    <citation type="submission" date="2019-08" db="EMBL/GenBank/DDBJ databases">
        <authorList>
            <person name="Guy L."/>
        </authorList>
    </citation>
    <scope>NUCLEOTIDE SEQUENCE [LARGE SCALE GENOMIC DNA]</scope>
    <source>
        <strain evidence="6 7">SGT-108</strain>
    </source>
</reference>
<dbReference type="Proteomes" id="UP000324194">
    <property type="component" value="Chromosome 1"/>
</dbReference>
<keyword evidence="1" id="KW-1003">Cell membrane</keyword>
<feature type="transmembrane region" description="Helical" evidence="5">
    <location>
        <begin position="32"/>
        <end position="52"/>
    </location>
</feature>
<dbReference type="Pfam" id="PF10755">
    <property type="entry name" value="DUF2585"/>
    <property type="match status" value="1"/>
</dbReference>
<organism evidence="6 7">
    <name type="scientific">Aquicella siphonis</name>
    <dbReference type="NCBI Taxonomy" id="254247"/>
    <lineage>
        <taxon>Bacteria</taxon>
        <taxon>Pseudomonadati</taxon>
        <taxon>Pseudomonadota</taxon>
        <taxon>Gammaproteobacteria</taxon>
        <taxon>Legionellales</taxon>
        <taxon>Coxiellaceae</taxon>
        <taxon>Aquicella</taxon>
    </lineage>
</organism>
<dbReference type="KEGG" id="asip:AQUSIP_07970"/>
<gene>
    <name evidence="6" type="ORF">AQUSIP_07970</name>
</gene>
<sequence>MFGHPLICTCGYVKLWEGVVRSSGNSQHLTDWYTFSHIIHGFLFYFFAWIAFPRYPAAFRFLMALGVEVSWEIIENTPMVIQHYRQQALAQGYTGDSVINSLSDSIAMMLGFWSAWQFPAKVVIVIALVLEVWVGYEIRDDLTLNVINLIYAFPAIQSWQAGAGL</sequence>
<evidence type="ECO:0000256" key="5">
    <source>
        <dbReference type="SAM" id="Phobius"/>
    </source>
</evidence>
<dbReference type="AlphaFoldDB" id="A0A5E4PGD2"/>
<evidence type="ECO:0000313" key="6">
    <source>
        <dbReference type="EMBL" id="VVC75507.1"/>
    </source>
</evidence>
<evidence type="ECO:0000313" key="7">
    <source>
        <dbReference type="Proteomes" id="UP000324194"/>
    </source>
</evidence>
<name>A0A5E4PGD2_9COXI</name>
<evidence type="ECO:0000256" key="1">
    <source>
        <dbReference type="ARBA" id="ARBA00022475"/>
    </source>
</evidence>
<accession>A0A5E4PGD2</accession>
<evidence type="ECO:0000256" key="2">
    <source>
        <dbReference type="ARBA" id="ARBA00022692"/>
    </source>
</evidence>
<evidence type="ECO:0000256" key="3">
    <source>
        <dbReference type="ARBA" id="ARBA00022989"/>
    </source>
</evidence>
<evidence type="ECO:0000256" key="4">
    <source>
        <dbReference type="ARBA" id="ARBA00023136"/>
    </source>
</evidence>
<protein>
    <submittedName>
        <fullName evidence="6">Uncharacterized protein</fullName>
    </submittedName>
</protein>
<keyword evidence="2 5" id="KW-0812">Transmembrane</keyword>
<dbReference type="EMBL" id="LR699119">
    <property type="protein sequence ID" value="VVC75507.1"/>
    <property type="molecule type" value="Genomic_DNA"/>
</dbReference>
<proteinExistence type="predicted"/>
<feature type="transmembrane region" description="Helical" evidence="5">
    <location>
        <begin position="118"/>
        <end position="136"/>
    </location>
</feature>